<dbReference type="EMBL" id="JAATOP010000001">
    <property type="protein sequence ID" value="NIY71320.1"/>
    <property type="molecule type" value="Genomic_DNA"/>
</dbReference>
<dbReference type="PANTHER" id="PTHR30154:SF53">
    <property type="entry name" value="HTH-TYPE TRANSCRIPTIONAL REGULATOR LRPC"/>
    <property type="match status" value="1"/>
</dbReference>
<organism evidence="5 6">
    <name type="scientific">Marivivens donghaensis</name>
    <dbReference type="NCBI Taxonomy" id="1699413"/>
    <lineage>
        <taxon>Bacteria</taxon>
        <taxon>Pseudomonadati</taxon>
        <taxon>Pseudomonadota</taxon>
        <taxon>Alphaproteobacteria</taxon>
        <taxon>Rhodobacterales</taxon>
        <taxon>Paracoccaceae</taxon>
        <taxon>Marivivens group</taxon>
        <taxon>Marivivens</taxon>
    </lineage>
</organism>
<dbReference type="InterPro" id="IPR036388">
    <property type="entry name" value="WH-like_DNA-bd_sf"/>
</dbReference>
<comment type="caution">
    <text evidence="5">The sequence shown here is derived from an EMBL/GenBank/DDBJ whole genome shotgun (WGS) entry which is preliminary data.</text>
</comment>
<dbReference type="InterPro" id="IPR036390">
    <property type="entry name" value="WH_DNA-bd_sf"/>
</dbReference>
<proteinExistence type="predicted"/>
<gene>
    <name evidence="5" type="ORF">HCZ30_02595</name>
</gene>
<keyword evidence="3" id="KW-0804">Transcription</keyword>
<dbReference type="InterPro" id="IPR000485">
    <property type="entry name" value="AsnC-type_HTH_dom"/>
</dbReference>
<keyword evidence="6" id="KW-1185">Reference proteome</keyword>
<dbReference type="SUPFAM" id="SSF54909">
    <property type="entry name" value="Dimeric alpha+beta barrel"/>
    <property type="match status" value="1"/>
</dbReference>
<dbReference type="PROSITE" id="PS50956">
    <property type="entry name" value="HTH_ASNC_2"/>
    <property type="match status" value="1"/>
</dbReference>
<evidence type="ECO:0000313" key="6">
    <source>
        <dbReference type="Proteomes" id="UP000709466"/>
    </source>
</evidence>
<reference evidence="5 6" key="1">
    <citation type="submission" date="2020-03" db="EMBL/GenBank/DDBJ databases">
        <title>Bacterial isolates of synthetic phycosphere.</title>
        <authorList>
            <person name="Fu H."/>
            <person name="Moran M.A."/>
        </authorList>
    </citation>
    <scope>NUCLEOTIDE SEQUENCE [LARGE SCALE GENOMIC DNA]</scope>
    <source>
        <strain evidence="5 6">HF1</strain>
    </source>
</reference>
<dbReference type="PRINTS" id="PR00033">
    <property type="entry name" value="HTHASNC"/>
</dbReference>
<evidence type="ECO:0000256" key="3">
    <source>
        <dbReference type="ARBA" id="ARBA00023163"/>
    </source>
</evidence>
<dbReference type="PANTHER" id="PTHR30154">
    <property type="entry name" value="LEUCINE-RESPONSIVE REGULATORY PROTEIN"/>
    <property type="match status" value="1"/>
</dbReference>
<dbReference type="SMART" id="SM00344">
    <property type="entry name" value="HTH_ASNC"/>
    <property type="match status" value="1"/>
</dbReference>
<dbReference type="Pfam" id="PF13412">
    <property type="entry name" value="HTH_24"/>
    <property type="match status" value="1"/>
</dbReference>
<evidence type="ECO:0000256" key="1">
    <source>
        <dbReference type="ARBA" id="ARBA00023015"/>
    </source>
</evidence>
<dbReference type="Gene3D" id="3.30.70.920">
    <property type="match status" value="1"/>
</dbReference>
<dbReference type="InterPro" id="IPR011008">
    <property type="entry name" value="Dimeric_a/b-barrel"/>
</dbReference>
<dbReference type="SUPFAM" id="SSF46785">
    <property type="entry name" value="Winged helix' DNA-binding domain"/>
    <property type="match status" value="1"/>
</dbReference>
<evidence type="ECO:0000256" key="2">
    <source>
        <dbReference type="ARBA" id="ARBA00023125"/>
    </source>
</evidence>
<sequence>MTETDDTDRLLIAELSQNARLPVAKLAARLGLARTTVQARLERLERSGVIAGYTVRLSDQAQRQSIKATVLVQIRPAALPGVLTHLKRMPAVEAVHTTSGRFDLCCLLRTNNTLELDSALDQIGEIDGVILLESLIHLSTRIDRTV</sequence>
<dbReference type="InterPro" id="IPR019887">
    <property type="entry name" value="Tscrpt_reg_AsnC/Lrp_C"/>
</dbReference>
<evidence type="ECO:0000313" key="5">
    <source>
        <dbReference type="EMBL" id="NIY71320.1"/>
    </source>
</evidence>
<keyword evidence="1" id="KW-0805">Transcription regulation</keyword>
<keyword evidence="2" id="KW-0238">DNA-binding</keyword>
<dbReference type="Gene3D" id="1.10.10.10">
    <property type="entry name" value="Winged helix-like DNA-binding domain superfamily/Winged helix DNA-binding domain"/>
    <property type="match status" value="1"/>
</dbReference>
<name>A0ABX0VV45_9RHOB</name>
<feature type="domain" description="HTH asnC-type" evidence="4">
    <location>
        <begin position="1"/>
        <end position="80"/>
    </location>
</feature>
<dbReference type="Proteomes" id="UP000709466">
    <property type="component" value="Unassembled WGS sequence"/>
</dbReference>
<accession>A0ABX0VV45</accession>
<protein>
    <submittedName>
        <fullName evidence="5">Lrp/AsnC family transcriptional regulator</fullName>
    </submittedName>
</protein>
<dbReference type="RefSeq" id="WP_167636196.1">
    <property type="nucleotide sequence ID" value="NZ_JAATOP010000001.1"/>
</dbReference>
<dbReference type="Pfam" id="PF01037">
    <property type="entry name" value="AsnC_trans_reg"/>
    <property type="match status" value="1"/>
</dbReference>
<dbReference type="InterPro" id="IPR019888">
    <property type="entry name" value="Tscrpt_reg_AsnC-like"/>
</dbReference>
<evidence type="ECO:0000259" key="4">
    <source>
        <dbReference type="PROSITE" id="PS50956"/>
    </source>
</evidence>